<reference evidence="6" key="2">
    <citation type="submission" date="2023-06" db="EMBL/GenBank/DDBJ databases">
        <authorList>
            <consortium name="Lawrence Berkeley National Laboratory"/>
            <person name="Haridas S."/>
            <person name="Hensen N."/>
            <person name="Bonometti L."/>
            <person name="Westerberg I."/>
            <person name="Brannstrom I.O."/>
            <person name="Guillou S."/>
            <person name="Cros-Aarteil S."/>
            <person name="Calhoun S."/>
            <person name="Kuo A."/>
            <person name="Mondo S."/>
            <person name="Pangilinan J."/>
            <person name="Riley R."/>
            <person name="Labutti K."/>
            <person name="Andreopoulos B."/>
            <person name="Lipzen A."/>
            <person name="Chen C."/>
            <person name="Yanf M."/>
            <person name="Daum C."/>
            <person name="Ng V."/>
            <person name="Clum A."/>
            <person name="Steindorff A."/>
            <person name="Ohm R."/>
            <person name="Martin F."/>
            <person name="Silar P."/>
            <person name="Natvig D."/>
            <person name="Lalanne C."/>
            <person name="Gautier V."/>
            <person name="Ament-Velasquez S.L."/>
            <person name="Kruys A."/>
            <person name="Hutchinson M.I."/>
            <person name="Powell A.J."/>
            <person name="Barry K."/>
            <person name="Miller A.N."/>
            <person name="Grigoriev I.V."/>
            <person name="Debuchy R."/>
            <person name="Gladieux P."/>
            <person name="Thoren M.H."/>
            <person name="Johannesson H."/>
        </authorList>
    </citation>
    <scope>NUCLEOTIDE SEQUENCE</scope>
    <source>
        <strain evidence="6">CBS 118394</strain>
    </source>
</reference>
<keyword evidence="2" id="KW-0812">Transmembrane</keyword>
<dbReference type="InterPro" id="IPR009644">
    <property type="entry name" value="FKTN/MNN4/W02B3.4-1"/>
</dbReference>
<dbReference type="Pfam" id="PF04991">
    <property type="entry name" value="LicD"/>
    <property type="match status" value="1"/>
</dbReference>
<keyword evidence="7" id="KW-1185">Reference proteome</keyword>
<organism evidence="6 7">
    <name type="scientific">Apodospora peruviana</name>
    <dbReference type="NCBI Taxonomy" id="516989"/>
    <lineage>
        <taxon>Eukaryota</taxon>
        <taxon>Fungi</taxon>
        <taxon>Dikarya</taxon>
        <taxon>Ascomycota</taxon>
        <taxon>Pezizomycotina</taxon>
        <taxon>Sordariomycetes</taxon>
        <taxon>Sordariomycetidae</taxon>
        <taxon>Sordariales</taxon>
        <taxon>Lasiosphaeriaceae</taxon>
        <taxon>Apodospora</taxon>
    </lineage>
</organism>
<dbReference type="GO" id="GO:0009100">
    <property type="term" value="P:glycoprotein metabolic process"/>
    <property type="evidence" value="ECO:0007669"/>
    <property type="project" value="UniProtKB-ARBA"/>
</dbReference>
<evidence type="ECO:0000256" key="3">
    <source>
        <dbReference type="ARBA" id="ARBA00022989"/>
    </source>
</evidence>
<sequence>MPSFVRFFQYPVPLDERERWLRYLVQSYQTTMNDLGVETWIMHGTLIGWYRNRKILPFDHDGDVQMTEESLSWLADHHNATIHAFRSHERTYLLDINPQHVKDSLEDVNNPVDGRWIDTSNGMWLDITSVRPHPGPAEQEEPVLRTKFGHQYAIGDIYPLQKTDFEGVPTLVPAKAEELLVRQYGEGILTQTAYKGYRWDPKTKLWVKDQA</sequence>
<comment type="subcellular location">
    <subcellularLocation>
        <location evidence="1">Membrane</location>
        <topology evidence="1">Single-pass membrane protein</topology>
    </subcellularLocation>
</comment>
<evidence type="ECO:0000256" key="2">
    <source>
        <dbReference type="ARBA" id="ARBA00022692"/>
    </source>
</evidence>
<name>A0AAE0HVF8_9PEZI</name>
<accession>A0AAE0HVF8</accession>
<feature type="domain" description="LicD/FKTN/FKRP nucleotidyltransferase" evidence="5">
    <location>
        <begin position="35"/>
        <end position="137"/>
    </location>
</feature>
<protein>
    <submittedName>
        <fullName evidence="6">LicD family-domain-containing protein</fullName>
    </submittedName>
</protein>
<gene>
    <name evidence="6" type="ORF">B0H66DRAFT_524121</name>
</gene>
<keyword evidence="4" id="KW-0472">Membrane</keyword>
<dbReference type="PANTHER" id="PTHR15407">
    <property type="entry name" value="FUKUTIN-RELATED"/>
    <property type="match status" value="1"/>
</dbReference>
<evidence type="ECO:0000256" key="1">
    <source>
        <dbReference type="ARBA" id="ARBA00004167"/>
    </source>
</evidence>
<comment type="caution">
    <text evidence="6">The sequence shown here is derived from an EMBL/GenBank/DDBJ whole genome shotgun (WGS) entry which is preliminary data.</text>
</comment>
<keyword evidence="3" id="KW-1133">Transmembrane helix</keyword>
<evidence type="ECO:0000313" key="7">
    <source>
        <dbReference type="Proteomes" id="UP001283341"/>
    </source>
</evidence>
<evidence type="ECO:0000259" key="5">
    <source>
        <dbReference type="Pfam" id="PF04991"/>
    </source>
</evidence>
<proteinExistence type="predicted"/>
<dbReference type="GO" id="GO:0016020">
    <property type="term" value="C:membrane"/>
    <property type="evidence" value="ECO:0007669"/>
    <property type="project" value="UniProtKB-SubCell"/>
</dbReference>
<evidence type="ECO:0000313" key="6">
    <source>
        <dbReference type="EMBL" id="KAK3312696.1"/>
    </source>
</evidence>
<evidence type="ECO:0000256" key="4">
    <source>
        <dbReference type="ARBA" id="ARBA00023136"/>
    </source>
</evidence>
<dbReference type="EMBL" id="JAUEDM010000008">
    <property type="protein sequence ID" value="KAK3312696.1"/>
    <property type="molecule type" value="Genomic_DNA"/>
</dbReference>
<dbReference type="Proteomes" id="UP001283341">
    <property type="component" value="Unassembled WGS sequence"/>
</dbReference>
<reference evidence="6" key="1">
    <citation type="journal article" date="2023" name="Mol. Phylogenet. Evol.">
        <title>Genome-scale phylogeny and comparative genomics of the fungal order Sordariales.</title>
        <authorList>
            <person name="Hensen N."/>
            <person name="Bonometti L."/>
            <person name="Westerberg I."/>
            <person name="Brannstrom I.O."/>
            <person name="Guillou S."/>
            <person name="Cros-Aarteil S."/>
            <person name="Calhoun S."/>
            <person name="Haridas S."/>
            <person name="Kuo A."/>
            <person name="Mondo S."/>
            <person name="Pangilinan J."/>
            <person name="Riley R."/>
            <person name="LaButti K."/>
            <person name="Andreopoulos B."/>
            <person name="Lipzen A."/>
            <person name="Chen C."/>
            <person name="Yan M."/>
            <person name="Daum C."/>
            <person name="Ng V."/>
            <person name="Clum A."/>
            <person name="Steindorff A."/>
            <person name="Ohm R.A."/>
            <person name="Martin F."/>
            <person name="Silar P."/>
            <person name="Natvig D.O."/>
            <person name="Lalanne C."/>
            <person name="Gautier V."/>
            <person name="Ament-Velasquez S.L."/>
            <person name="Kruys A."/>
            <person name="Hutchinson M.I."/>
            <person name="Powell A.J."/>
            <person name="Barry K."/>
            <person name="Miller A.N."/>
            <person name="Grigoriev I.V."/>
            <person name="Debuchy R."/>
            <person name="Gladieux P."/>
            <person name="Hiltunen Thoren M."/>
            <person name="Johannesson H."/>
        </authorList>
    </citation>
    <scope>NUCLEOTIDE SEQUENCE</scope>
    <source>
        <strain evidence="6">CBS 118394</strain>
    </source>
</reference>
<dbReference type="InterPro" id="IPR007074">
    <property type="entry name" value="LicD/FKTN/FKRP_NTP_transf"/>
</dbReference>
<dbReference type="AlphaFoldDB" id="A0AAE0HVF8"/>
<dbReference type="PANTHER" id="PTHR15407:SF32">
    <property type="entry name" value="PROTEIN (MNN4), PUTATIVE (AFU_ORTHOLOGUE AFUA_1G03790)-RELATED"/>
    <property type="match status" value="1"/>
</dbReference>